<organism evidence="1">
    <name type="scientific">Candidatus Nitrotoga fabula</name>
    <dbReference type="NCBI Taxonomy" id="2182327"/>
    <lineage>
        <taxon>Bacteria</taxon>
        <taxon>Pseudomonadati</taxon>
        <taxon>Pseudomonadota</taxon>
        <taxon>Betaproteobacteria</taxon>
        <taxon>Nitrosomonadales</taxon>
        <taxon>Gallionellaceae</taxon>
        <taxon>Candidatus Nitrotoga</taxon>
    </lineage>
</organism>
<accession>A0A2X0QV35</accession>
<proteinExistence type="predicted"/>
<gene>
    <name evidence="1" type="ORF">NITFAB_1250</name>
</gene>
<dbReference type="AlphaFoldDB" id="A0A2X0QV35"/>
<sequence length="88" mass="9865">MHTRFMGRALDWCLAENDNGAFSTDFGLRELRHPISASSGTRWNEPKPPACETVPHGCIAPIYMADYTTTQFCCQSFDFLSDITNSTI</sequence>
<protein>
    <submittedName>
        <fullName evidence="1">Uncharacterized protein</fullName>
    </submittedName>
</protein>
<evidence type="ECO:0000313" key="1">
    <source>
        <dbReference type="EMBL" id="SPS05660.1"/>
    </source>
</evidence>
<reference evidence="1" key="1">
    <citation type="submission" date="2018-05" db="EMBL/GenBank/DDBJ databases">
        <authorList>
            <person name="Lanie J.A."/>
            <person name="Ng W.-L."/>
            <person name="Kazmierczak K.M."/>
            <person name="Andrzejewski T.M."/>
            <person name="Davidsen T.M."/>
            <person name="Wayne K.J."/>
            <person name="Tettelin H."/>
            <person name="Glass J.I."/>
            <person name="Rusch D."/>
            <person name="Podicherti R."/>
            <person name="Tsui H.-C.T."/>
            <person name="Winkler M.E."/>
        </authorList>
    </citation>
    <scope>NUCLEOTIDE SEQUENCE</scope>
    <source>
        <strain evidence="1">KNB</strain>
    </source>
</reference>
<name>A0A2X0QV35_9PROT</name>
<dbReference type="EMBL" id="LS423452">
    <property type="protein sequence ID" value="SPS05660.1"/>
    <property type="molecule type" value="Genomic_DNA"/>
</dbReference>